<dbReference type="SUPFAM" id="SSF57701">
    <property type="entry name" value="Zn2/Cys6 DNA-binding domain"/>
    <property type="match status" value="1"/>
</dbReference>
<reference evidence="7" key="2">
    <citation type="submission" date="2023-01" db="EMBL/GenBank/DDBJ databases">
        <authorList>
            <person name="Petersen C."/>
        </authorList>
    </citation>
    <scope>NUCLEOTIDE SEQUENCE</scope>
    <source>
        <strain evidence="7">IBT 15450</strain>
    </source>
</reference>
<dbReference type="GO" id="GO:0003677">
    <property type="term" value="F:DNA binding"/>
    <property type="evidence" value="ECO:0007669"/>
    <property type="project" value="UniProtKB-KW"/>
</dbReference>
<dbReference type="PROSITE" id="PS50048">
    <property type="entry name" value="ZN2_CY6_FUNGAL_2"/>
    <property type="match status" value="1"/>
</dbReference>
<evidence type="ECO:0000256" key="2">
    <source>
        <dbReference type="ARBA" id="ARBA00023125"/>
    </source>
</evidence>
<dbReference type="Pfam" id="PF00172">
    <property type="entry name" value="Zn_clus"/>
    <property type="match status" value="1"/>
</dbReference>
<keyword evidence="1" id="KW-0805">Transcription regulation</keyword>
<comment type="caution">
    <text evidence="7">The sequence shown here is derived from an EMBL/GenBank/DDBJ whole genome shotgun (WGS) entry which is preliminary data.</text>
</comment>
<reference evidence="7" key="1">
    <citation type="journal article" date="2023" name="IMA Fungus">
        <title>Comparative genomic study of the Penicillium genus elucidates a diverse pangenome and 15 lateral gene transfer events.</title>
        <authorList>
            <person name="Petersen C."/>
            <person name="Sorensen T."/>
            <person name="Nielsen M.R."/>
            <person name="Sondergaard T.E."/>
            <person name="Sorensen J.L."/>
            <person name="Fitzpatrick D.A."/>
            <person name="Frisvad J.C."/>
            <person name="Nielsen K.L."/>
        </authorList>
    </citation>
    <scope>NUCLEOTIDE SEQUENCE</scope>
    <source>
        <strain evidence="7">IBT 15450</strain>
    </source>
</reference>
<dbReference type="Proteomes" id="UP001219568">
    <property type="component" value="Unassembled WGS sequence"/>
</dbReference>
<dbReference type="PANTHER" id="PTHR31069:SF25">
    <property type="entry name" value="TRANSCRIPTION FACTOR, PUTATIVE (EUROFUNG)-RELATED"/>
    <property type="match status" value="1"/>
</dbReference>
<protein>
    <recommendedName>
        <fullName evidence="6">Zn(2)-C6 fungal-type domain-containing protein</fullName>
    </recommendedName>
</protein>
<proteinExistence type="predicted"/>
<feature type="compositionally biased region" description="Polar residues" evidence="5">
    <location>
        <begin position="697"/>
        <end position="707"/>
    </location>
</feature>
<dbReference type="EMBL" id="JAQJZL010000014">
    <property type="protein sequence ID" value="KAJ6030391.1"/>
    <property type="molecule type" value="Genomic_DNA"/>
</dbReference>
<dbReference type="SMART" id="SM00066">
    <property type="entry name" value="GAL4"/>
    <property type="match status" value="1"/>
</dbReference>
<dbReference type="PANTHER" id="PTHR31069">
    <property type="entry name" value="OLEATE-ACTIVATED TRANSCRIPTION FACTOR 1-RELATED"/>
    <property type="match status" value="1"/>
</dbReference>
<dbReference type="CDD" id="cd00067">
    <property type="entry name" value="GAL4"/>
    <property type="match status" value="1"/>
</dbReference>
<feature type="domain" description="Zn(2)-C6 fungal-type" evidence="6">
    <location>
        <begin position="247"/>
        <end position="275"/>
    </location>
</feature>
<dbReference type="InterPro" id="IPR036291">
    <property type="entry name" value="NAD(P)-bd_dom_sf"/>
</dbReference>
<evidence type="ECO:0000313" key="8">
    <source>
        <dbReference type="Proteomes" id="UP001219568"/>
    </source>
</evidence>
<evidence type="ECO:0000313" key="7">
    <source>
        <dbReference type="EMBL" id="KAJ6030391.1"/>
    </source>
</evidence>
<evidence type="ECO:0000256" key="3">
    <source>
        <dbReference type="ARBA" id="ARBA00023163"/>
    </source>
</evidence>
<feature type="region of interest" description="Disordered" evidence="5">
    <location>
        <begin position="691"/>
        <end position="714"/>
    </location>
</feature>
<dbReference type="InterPro" id="IPR050675">
    <property type="entry name" value="OAF3"/>
</dbReference>
<evidence type="ECO:0000256" key="1">
    <source>
        <dbReference type="ARBA" id="ARBA00023015"/>
    </source>
</evidence>
<name>A0AAD6I4B8_PENCN</name>
<dbReference type="InterPro" id="IPR036864">
    <property type="entry name" value="Zn2-C6_fun-type_DNA-bd_sf"/>
</dbReference>
<accession>A0AAD6I4B8</accession>
<dbReference type="AlphaFoldDB" id="A0AAD6I4B8"/>
<evidence type="ECO:0000259" key="6">
    <source>
        <dbReference type="PROSITE" id="PS50048"/>
    </source>
</evidence>
<dbReference type="InterPro" id="IPR001138">
    <property type="entry name" value="Zn2Cys6_DnaBD"/>
</dbReference>
<dbReference type="Pfam" id="PF11951">
    <property type="entry name" value="Fungal_trans_2"/>
    <property type="match status" value="1"/>
</dbReference>
<dbReference type="GO" id="GO:0000981">
    <property type="term" value="F:DNA-binding transcription factor activity, RNA polymerase II-specific"/>
    <property type="evidence" value="ECO:0007669"/>
    <property type="project" value="InterPro"/>
</dbReference>
<dbReference type="InterPro" id="IPR021858">
    <property type="entry name" value="Fun_TF"/>
</dbReference>
<keyword evidence="4" id="KW-0539">Nucleus</keyword>
<dbReference type="SUPFAM" id="SSF51735">
    <property type="entry name" value="NAD(P)-binding Rossmann-fold domains"/>
    <property type="match status" value="1"/>
</dbReference>
<dbReference type="GO" id="GO:0008270">
    <property type="term" value="F:zinc ion binding"/>
    <property type="evidence" value="ECO:0007669"/>
    <property type="project" value="InterPro"/>
</dbReference>
<keyword evidence="2" id="KW-0238">DNA-binding</keyword>
<evidence type="ECO:0000256" key="4">
    <source>
        <dbReference type="ARBA" id="ARBA00023242"/>
    </source>
</evidence>
<organism evidence="7 8">
    <name type="scientific">Penicillium canescens</name>
    <dbReference type="NCBI Taxonomy" id="5083"/>
    <lineage>
        <taxon>Eukaryota</taxon>
        <taxon>Fungi</taxon>
        <taxon>Dikarya</taxon>
        <taxon>Ascomycota</taxon>
        <taxon>Pezizomycotina</taxon>
        <taxon>Eurotiomycetes</taxon>
        <taxon>Eurotiomycetidae</taxon>
        <taxon>Eurotiales</taxon>
        <taxon>Aspergillaceae</taxon>
        <taxon>Penicillium</taxon>
    </lineage>
</organism>
<dbReference type="PROSITE" id="PS00463">
    <property type="entry name" value="ZN2_CY6_FUNGAL_1"/>
    <property type="match status" value="1"/>
</dbReference>
<keyword evidence="8" id="KW-1185">Reference proteome</keyword>
<keyword evidence="3" id="KW-0804">Transcription</keyword>
<dbReference type="Gene3D" id="4.10.240.10">
    <property type="entry name" value="Zn(2)-C6 fungal-type DNA-binding domain"/>
    <property type="match status" value="1"/>
</dbReference>
<gene>
    <name evidence="7" type="ORF">N7460_010657</name>
</gene>
<sequence>MARIFLTGASGYIGGDVSHLLRTTHPEYECRVSMRDVSKATTLTQAYPDVRIVLGYWIQISGASVMSISDIVNGRFSEASDQVFSDVDGADEVCEIIHLNSSRQVVDDFIPNLTFPPIIYGQGRGILKQRTVQIPELAPVAIQIWAAVQVSKEGVPGAVLTISDVSDVFLKLVENAVMGENGNGKMWNKEGLYFVGSGRLEGVSELCGVGPSPCFLSICGNDIYCNISIFVMVTKRQRPHRSHVLGGCSTCRRRHVKCDQKRPVCRTCRALGVTCEGFSDQVLWMRTDSSEEAEGPRRGTRRHLYTEQSRLSMSAALGSDLISGSIDASLAEVDSRLRDPERSLDGDIVIGPFAVLDFSTTPEKPQPLQELHEVEPNQVESEVSSGIVADQIDTVVSEDIQGPSPSSILDSLSHIDDFLHWSDLLSFSPDQNRFAMNGASTISNDLTFDISQEMGLLPADSTMNDELLRMFTPQQTPADPIPMDIDALNDTPCLLKHFQDIVIPQIMAIPCLQKSPWKILNVPAAVVTYGDSTFLGTEKISHARLANLYGLLACSAIHLVLNPSTISTKPPEYWWPVANQAYQQAKDHMQISLQSETHGLKKAKYKDQLMAACILIQFTIMSGQQQHARCFMIDAERLLRLRGLSKTRISKKARLLHHVYTWLRIVGESTFVLHDYNISSSSLEALGSRFKSHRSSATRPSDTTITKEPNPRLDDFLRLETQNSDNDLNIDEPKDKTSGLHDIHLQDSRSYPETLYKQIYGIPETWLSLVSQTTRLANVLETFRTARESGKNVNFEAWDALQRRSMRLENMICSFSLGRTRGGVLELHADSKPHSHMVEALNAALVIFFYRRIRQTHPAALQGHVDNVIAALDSCSAAIAPDNPTGPGTAWPLFIAGCEAMSSSRREAITSLLDRASSVCGFAAFASARNIISEVWRRQDEHLTANRGDLMPSWVDTVKEGQIWPLFC</sequence>
<evidence type="ECO:0000256" key="5">
    <source>
        <dbReference type="SAM" id="MobiDB-lite"/>
    </source>
</evidence>